<evidence type="ECO:0000256" key="1">
    <source>
        <dbReference type="SAM" id="MobiDB-lite"/>
    </source>
</evidence>
<evidence type="ECO:0000313" key="2">
    <source>
        <dbReference type="EMBL" id="ORZ30506.1"/>
    </source>
</evidence>
<proteinExistence type="predicted"/>
<organism evidence="2 4">
    <name type="scientific">Catenaria anguillulae PL171</name>
    <dbReference type="NCBI Taxonomy" id="765915"/>
    <lineage>
        <taxon>Eukaryota</taxon>
        <taxon>Fungi</taxon>
        <taxon>Fungi incertae sedis</taxon>
        <taxon>Blastocladiomycota</taxon>
        <taxon>Blastocladiomycetes</taxon>
        <taxon>Blastocladiales</taxon>
        <taxon>Catenariaceae</taxon>
        <taxon>Catenaria</taxon>
    </lineage>
</organism>
<evidence type="ECO:0000313" key="3">
    <source>
        <dbReference type="EMBL" id="ORZ30567.1"/>
    </source>
</evidence>
<reference evidence="2 4" key="1">
    <citation type="submission" date="2016-07" db="EMBL/GenBank/DDBJ databases">
        <title>Pervasive Adenine N6-methylation of Active Genes in Fungi.</title>
        <authorList>
            <consortium name="DOE Joint Genome Institute"/>
            <person name="Mondo S.J."/>
            <person name="Dannebaum R.O."/>
            <person name="Kuo R.C."/>
            <person name="Labutti K."/>
            <person name="Haridas S."/>
            <person name="Kuo A."/>
            <person name="Salamov A."/>
            <person name="Ahrendt S.R."/>
            <person name="Lipzen A."/>
            <person name="Sullivan W."/>
            <person name="Andreopoulos W.B."/>
            <person name="Clum A."/>
            <person name="Lindquist E."/>
            <person name="Daum C."/>
            <person name="Ramamoorthy G.K."/>
            <person name="Gryganskyi A."/>
            <person name="Culley D."/>
            <person name="Magnuson J.K."/>
            <person name="James T.Y."/>
            <person name="O'Malley M.A."/>
            <person name="Stajich J.E."/>
            <person name="Spatafora J.W."/>
            <person name="Visel A."/>
            <person name="Grigoriev I.V."/>
        </authorList>
    </citation>
    <scope>NUCLEOTIDE SEQUENCE [LARGE SCALE GENOMIC DNA]</scope>
    <source>
        <strain evidence="2 4">PL171</strain>
    </source>
</reference>
<dbReference type="EMBL" id="MCFL01000081">
    <property type="protein sequence ID" value="ORZ30567.1"/>
    <property type="molecule type" value="Genomic_DNA"/>
</dbReference>
<evidence type="ECO:0000313" key="4">
    <source>
        <dbReference type="Proteomes" id="UP000193411"/>
    </source>
</evidence>
<sequence>MPTKPLNSSLRPRANLPHKPETATHAEPLPTATLTASKRSDSASARLGIRTIRTRPRSQQVATVTPTLSWTSSSAVVLATALLVKPATCKKLRCRTLSHCSRSSLM</sequence>
<dbReference type="AlphaFoldDB" id="A0A1Y2H7D5"/>
<dbReference type="Proteomes" id="UP000193411">
    <property type="component" value="Unassembled WGS sequence"/>
</dbReference>
<accession>A0A1Y2H7D5</accession>
<name>A0A1Y2H7D5_9FUNG</name>
<protein>
    <submittedName>
        <fullName evidence="2">Uncharacterized protein</fullName>
    </submittedName>
</protein>
<comment type="caution">
    <text evidence="2">The sequence shown here is derived from an EMBL/GenBank/DDBJ whole genome shotgun (WGS) entry which is preliminary data.</text>
</comment>
<feature type="compositionally biased region" description="Polar residues" evidence="1">
    <location>
        <begin position="1"/>
        <end position="10"/>
    </location>
</feature>
<dbReference type="EMBL" id="MCFL01000083">
    <property type="protein sequence ID" value="ORZ30506.1"/>
    <property type="molecule type" value="Genomic_DNA"/>
</dbReference>
<gene>
    <name evidence="3" type="ORF">BCR44DRAFT_1444559</name>
    <name evidence="2" type="ORF">BCR44DRAFT_1444739</name>
</gene>
<feature type="region of interest" description="Disordered" evidence="1">
    <location>
        <begin position="1"/>
        <end position="63"/>
    </location>
</feature>
<keyword evidence="4" id="KW-1185">Reference proteome</keyword>